<keyword evidence="2" id="KW-0540">Nuclease</keyword>
<gene>
    <name evidence="8" type="primary">ISG20L2</name>
    <name evidence="8" type="ORF">AOXY_G32480</name>
</gene>
<dbReference type="InterPro" id="IPR047021">
    <property type="entry name" value="REXO1/3/4-like"/>
</dbReference>
<name>A0AAD8CHP1_ACIOX</name>
<dbReference type="GO" id="GO:0000175">
    <property type="term" value="F:3'-5'-RNA exonuclease activity"/>
    <property type="evidence" value="ECO:0007669"/>
    <property type="project" value="InterPro"/>
</dbReference>
<evidence type="ECO:0000313" key="9">
    <source>
        <dbReference type="Proteomes" id="UP001230051"/>
    </source>
</evidence>
<keyword evidence="4 8" id="KW-0269">Exonuclease</keyword>
<dbReference type="PANTHER" id="PTHR12801">
    <property type="entry name" value="RNA EXONUCLEASE REXO1 / RECO3 FAMILY MEMBER-RELATED"/>
    <property type="match status" value="1"/>
</dbReference>
<organism evidence="8 9">
    <name type="scientific">Acipenser oxyrinchus oxyrinchus</name>
    <dbReference type="NCBI Taxonomy" id="40147"/>
    <lineage>
        <taxon>Eukaryota</taxon>
        <taxon>Metazoa</taxon>
        <taxon>Chordata</taxon>
        <taxon>Craniata</taxon>
        <taxon>Vertebrata</taxon>
        <taxon>Euteleostomi</taxon>
        <taxon>Actinopterygii</taxon>
        <taxon>Chondrostei</taxon>
        <taxon>Acipenseriformes</taxon>
        <taxon>Acipenseridae</taxon>
        <taxon>Acipenser</taxon>
    </lineage>
</organism>
<proteinExistence type="predicted"/>
<keyword evidence="3" id="KW-0378">Hydrolase</keyword>
<feature type="compositionally biased region" description="Pro residues" evidence="6">
    <location>
        <begin position="338"/>
        <end position="347"/>
    </location>
</feature>
<keyword evidence="5" id="KW-0539">Nucleus</keyword>
<keyword evidence="9" id="KW-1185">Reference proteome</keyword>
<dbReference type="EMBL" id="JAGXEW010000051">
    <property type="protein sequence ID" value="KAK1151613.1"/>
    <property type="molecule type" value="Genomic_DNA"/>
</dbReference>
<reference evidence="8" key="1">
    <citation type="submission" date="2022-02" db="EMBL/GenBank/DDBJ databases">
        <title>Atlantic sturgeon de novo genome assembly.</title>
        <authorList>
            <person name="Stock M."/>
            <person name="Klopp C."/>
            <person name="Guiguen Y."/>
            <person name="Cabau C."/>
            <person name="Parinello H."/>
            <person name="Santidrian Yebra-Pimentel E."/>
            <person name="Kuhl H."/>
            <person name="Dirks R.P."/>
            <person name="Guessner J."/>
            <person name="Wuertz S."/>
            <person name="Du K."/>
            <person name="Schartl M."/>
        </authorList>
    </citation>
    <scope>NUCLEOTIDE SEQUENCE</scope>
    <source>
        <strain evidence="8">STURGEONOMICS-FGT-2020</strain>
        <tissue evidence="8">Whole blood</tissue>
    </source>
</reference>
<evidence type="ECO:0000256" key="2">
    <source>
        <dbReference type="ARBA" id="ARBA00022722"/>
    </source>
</evidence>
<evidence type="ECO:0000256" key="5">
    <source>
        <dbReference type="ARBA" id="ARBA00023242"/>
    </source>
</evidence>
<dbReference type="FunFam" id="3.30.420.10:FF:000007">
    <property type="entry name" value="Interferon-stimulated exonuclease gene 20"/>
    <property type="match status" value="1"/>
</dbReference>
<evidence type="ECO:0000313" key="8">
    <source>
        <dbReference type="EMBL" id="KAK1151613.1"/>
    </source>
</evidence>
<evidence type="ECO:0000256" key="3">
    <source>
        <dbReference type="ARBA" id="ARBA00022801"/>
    </source>
</evidence>
<dbReference type="GO" id="GO:0005730">
    <property type="term" value="C:nucleolus"/>
    <property type="evidence" value="ECO:0007669"/>
    <property type="project" value="UniProtKB-ARBA"/>
</dbReference>
<feature type="compositionally biased region" description="Polar residues" evidence="6">
    <location>
        <begin position="67"/>
        <end position="77"/>
    </location>
</feature>
<dbReference type="InterPro" id="IPR037433">
    <property type="entry name" value="ISG20_DEDDh"/>
</dbReference>
<dbReference type="AlphaFoldDB" id="A0AAD8CHP1"/>
<dbReference type="CDD" id="cd06149">
    <property type="entry name" value="ISG20"/>
    <property type="match status" value="1"/>
</dbReference>
<feature type="region of interest" description="Disordered" evidence="6">
    <location>
        <begin position="317"/>
        <end position="347"/>
    </location>
</feature>
<evidence type="ECO:0000256" key="4">
    <source>
        <dbReference type="ARBA" id="ARBA00022839"/>
    </source>
</evidence>
<dbReference type="Gene3D" id="3.30.420.10">
    <property type="entry name" value="Ribonuclease H-like superfamily/Ribonuclease H"/>
    <property type="match status" value="1"/>
</dbReference>
<dbReference type="Proteomes" id="UP001230051">
    <property type="component" value="Unassembled WGS sequence"/>
</dbReference>
<sequence>MSDLMLNLDLSAGGSCRGRAKDPSANTKHQRFLKKRKFLENKGYLRQKQLPGQGHSKNRQPWHNGGPRSQGNSTGRPQPSFPGPGPKCARGGQRQPPVGAAPSQTRLGGPSPTALPSNADLLGEFENGLSPLSSSSSSSSSSAVAGKPYKYLAMDCEMVGTGPRGTRSELARCSIVGYHGDVVYDKYILPTNPVTDYRSRWSGIRKQDLRNATGFKEAQKEILKILSGKVVIGHAIHNDFKALGYFHPPALTRDTSRIPLLNKKAGIPVKEAASLKRLTKMLFSKDIQVGKNGHSSVEDAKATMELYKIVEPQWERTLASASEKQTPSPQQRNGLTGPPLPTPPSAP</sequence>
<dbReference type="SMART" id="SM00479">
    <property type="entry name" value="EXOIII"/>
    <property type="match status" value="1"/>
</dbReference>
<dbReference type="Pfam" id="PF00929">
    <property type="entry name" value="RNase_T"/>
    <property type="match status" value="1"/>
</dbReference>
<dbReference type="PANTHER" id="PTHR12801:SF78">
    <property type="entry name" value="INTERFERON-STIMULATED 20 KDA EXONUCLEASE-LIKE 2"/>
    <property type="match status" value="1"/>
</dbReference>
<accession>A0AAD8CHP1</accession>
<evidence type="ECO:0000256" key="1">
    <source>
        <dbReference type="ARBA" id="ARBA00004123"/>
    </source>
</evidence>
<dbReference type="InterPro" id="IPR036397">
    <property type="entry name" value="RNaseH_sf"/>
</dbReference>
<feature type="compositionally biased region" description="Basic residues" evidence="6">
    <location>
        <begin position="28"/>
        <end position="37"/>
    </location>
</feature>
<protein>
    <submittedName>
        <fullName evidence="8">Interferon-stimulated 20 kDa exonuclease-like 2</fullName>
    </submittedName>
</protein>
<feature type="domain" description="Exonuclease" evidence="7">
    <location>
        <begin position="150"/>
        <end position="316"/>
    </location>
</feature>
<feature type="compositionally biased region" description="Polar residues" evidence="6">
    <location>
        <begin position="319"/>
        <end position="333"/>
    </location>
</feature>
<dbReference type="GO" id="GO:0003676">
    <property type="term" value="F:nucleic acid binding"/>
    <property type="evidence" value="ECO:0007669"/>
    <property type="project" value="InterPro"/>
</dbReference>
<dbReference type="InterPro" id="IPR012337">
    <property type="entry name" value="RNaseH-like_sf"/>
</dbReference>
<evidence type="ECO:0000259" key="7">
    <source>
        <dbReference type="SMART" id="SM00479"/>
    </source>
</evidence>
<dbReference type="SUPFAM" id="SSF53098">
    <property type="entry name" value="Ribonuclease H-like"/>
    <property type="match status" value="1"/>
</dbReference>
<comment type="subcellular location">
    <subcellularLocation>
        <location evidence="1">Nucleus</location>
    </subcellularLocation>
</comment>
<feature type="region of interest" description="Disordered" evidence="6">
    <location>
        <begin position="1"/>
        <end position="122"/>
    </location>
</feature>
<dbReference type="InterPro" id="IPR013520">
    <property type="entry name" value="Ribonucl_H"/>
</dbReference>
<comment type="caution">
    <text evidence="8">The sequence shown here is derived from an EMBL/GenBank/DDBJ whole genome shotgun (WGS) entry which is preliminary data.</text>
</comment>
<evidence type="ECO:0000256" key="6">
    <source>
        <dbReference type="SAM" id="MobiDB-lite"/>
    </source>
</evidence>